<dbReference type="PANTHER" id="PTHR32432:SF3">
    <property type="entry name" value="ETHANOLAMINE UTILIZATION PROTEIN EUTJ"/>
    <property type="match status" value="1"/>
</dbReference>
<dbReference type="RefSeq" id="WP_122917490.1">
    <property type="nucleotide sequence ID" value="NZ_RHHQ01000007.1"/>
</dbReference>
<dbReference type="InterPro" id="IPR043129">
    <property type="entry name" value="ATPase_NBD"/>
</dbReference>
<dbReference type="EMBL" id="RHHQ01000007">
    <property type="protein sequence ID" value="RNB90564.1"/>
    <property type="molecule type" value="Genomic_DNA"/>
</dbReference>
<dbReference type="Pfam" id="PF11104">
    <property type="entry name" value="PilM_2"/>
    <property type="match status" value="2"/>
</dbReference>
<keyword evidence="2" id="KW-1185">Reference proteome</keyword>
<evidence type="ECO:0008006" key="3">
    <source>
        <dbReference type="Google" id="ProtNLM"/>
    </source>
</evidence>
<dbReference type="SUPFAM" id="SSF53067">
    <property type="entry name" value="Actin-like ATPase domain"/>
    <property type="match status" value="1"/>
</dbReference>
<evidence type="ECO:0000313" key="1">
    <source>
        <dbReference type="EMBL" id="RNB90564.1"/>
    </source>
</evidence>
<reference evidence="1 2" key="1">
    <citation type="submission" date="2018-10" db="EMBL/GenBank/DDBJ databases">
        <title>Phylogenomics of Brevibacillus.</title>
        <authorList>
            <person name="Dunlap C."/>
        </authorList>
    </citation>
    <scope>NUCLEOTIDE SEQUENCE [LARGE SCALE GENOMIC DNA]</scope>
    <source>
        <strain evidence="1 2">JCM 15716</strain>
    </source>
</reference>
<evidence type="ECO:0000313" key="2">
    <source>
        <dbReference type="Proteomes" id="UP000271031"/>
    </source>
</evidence>
<sequence>MWKRLLNGNTANWQVGLHFLPYAIKLAEVRAADSTYVRKQGIVPINPDIIDNHGVRDREWLAFELEKKVKEWHLRGKEAILSVPLSNVIIRRLSIPKVHDKEIRDLVEVEIENSLHLPFQNPVFDFVKIQNHLFLPKKDEQEKNSESATGYELEAELELQREQIQLMVIAAPEDTVQSYVETVRKAGLKPIAVDIEPLALYRTLDQEFPEISGNGILMINITLAGAEVAIFSAGYPEFVRSVELSVPFFNAQRSRSSLEMARQAIGLMERENRLESYVNDLNSEMTRIMNFYQYSMHDGKQKVEQIYVTGDFGDMPKLAEKLRSRFSIPVHTPAFSQVVRLDKISSLFAFEAAVGLGLKEVHSR</sequence>
<comment type="caution">
    <text evidence="1">The sequence shown here is derived from an EMBL/GenBank/DDBJ whole genome shotgun (WGS) entry which is preliminary data.</text>
</comment>
<proteinExistence type="predicted"/>
<accession>A0A3M8DRP4</accession>
<dbReference type="InterPro" id="IPR005883">
    <property type="entry name" value="PilM"/>
</dbReference>
<dbReference type="OrthoDB" id="2690797at2"/>
<dbReference type="Proteomes" id="UP000271031">
    <property type="component" value="Unassembled WGS sequence"/>
</dbReference>
<dbReference type="PANTHER" id="PTHR32432">
    <property type="entry name" value="CELL DIVISION PROTEIN FTSA-RELATED"/>
    <property type="match status" value="1"/>
</dbReference>
<dbReference type="AlphaFoldDB" id="A0A3M8DRP4"/>
<organism evidence="1 2">
    <name type="scientific">Brevibacillus fluminis</name>
    <dbReference type="NCBI Taxonomy" id="511487"/>
    <lineage>
        <taxon>Bacteria</taxon>
        <taxon>Bacillati</taxon>
        <taxon>Bacillota</taxon>
        <taxon>Bacilli</taxon>
        <taxon>Bacillales</taxon>
        <taxon>Paenibacillaceae</taxon>
        <taxon>Brevibacillus</taxon>
    </lineage>
</organism>
<dbReference type="Gene3D" id="3.30.420.40">
    <property type="match status" value="2"/>
</dbReference>
<protein>
    <recommendedName>
        <fullName evidence="3">Pilus assembly protein PilM</fullName>
    </recommendedName>
</protein>
<gene>
    <name evidence="1" type="ORF">EDM56_08660</name>
</gene>
<dbReference type="Gene3D" id="3.30.1490.300">
    <property type="match status" value="1"/>
</dbReference>
<name>A0A3M8DRP4_9BACL</name>
<dbReference type="InterPro" id="IPR050696">
    <property type="entry name" value="FtsA/MreB"/>
</dbReference>